<dbReference type="EMBL" id="CCAX010000001">
    <property type="protein sequence ID" value="CDO02612.1"/>
    <property type="molecule type" value="Genomic_DNA"/>
</dbReference>
<dbReference type="RefSeq" id="WP_036573795.1">
    <property type="nucleotide sequence ID" value="NZ_BBXV01000004.1"/>
</dbReference>
<dbReference type="PANTHER" id="PTHR43415">
    <property type="entry name" value="SPERMIDINE N(1)-ACETYLTRANSFERASE"/>
    <property type="match status" value="1"/>
</dbReference>
<reference evidence="5" key="3">
    <citation type="submission" date="2015-07" db="EMBL/GenBank/DDBJ databases">
        <title>Draft Genome Sequence of Oceanobacillus picturae Heshi-B3 that Was Isolated from Fermented Rice Bran with Aging Salted Mackerel, Which Was Named Heshiko as Traditional Fermented Seafood in Japan.</title>
        <authorList>
            <person name="Akuzawa S."/>
            <person name="Nakagawa J."/>
            <person name="Kanekatsu T."/>
            <person name="Kanesaki Y."/>
            <person name="Suzuki T."/>
        </authorList>
    </citation>
    <scope>NUCLEOTIDE SEQUENCE [LARGE SCALE GENOMIC DNA]</scope>
    <source>
        <strain evidence="5">Heshi-B3</strain>
    </source>
</reference>
<reference evidence="2 4" key="1">
    <citation type="submission" date="2014-03" db="EMBL/GenBank/DDBJ databases">
        <title>Draft genome sequencing of Oceanobacillus picturae strain S1 isolated from human gut.</title>
        <authorList>
            <person name="Croce O."/>
            <person name="Lagier J.C."/>
            <person name="Raoult D."/>
        </authorList>
    </citation>
    <scope>NUCLEOTIDE SEQUENCE [LARGE SCALE GENOMIC DNA]</scope>
    <source>
        <strain evidence="2 4">S1</strain>
    </source>
</reference>
<accession>W9AI85</accession>
<reference evidence="3 5" key="4">
    <citation type="journal article" date="2016" name="Genome Announc.">
        <title>Draft Genome Sequence of Oceanobacillus picturae Heshi-B3, Isolated from Fermented Rice Bran in a Traditional Japanese Seafood Dish.</title>
        <authorList>
            <person name="Akuzawa S."/>
            <person name="Nagaoka J."/>
            <person name="Kanekatsu M."/>
            <person name="Kanesaki Y."/>
            <person name="Suzuki T."/>
        </authorList>
    </citation>
    <scope>NUCLEOTIDE SEQUENCE [LARGE SCALE GENOMIC DNA]</scope>
    <source>
        <strain evidence="3 5">Heshi-B3</strain>
    </source>
</reference>
<evidence type="ECO:0000313" key="4">
    <source>
        <dbReference type="Proteomes" id="UP000028863"/>
    </source>
</evidence>
<proteinExistence type="predicted"/>
<dbReference type="Gene3D" id="3.40.630.30">
    <property type="match status" value="1"/>
</dbReference>
<dbReference type="PROSITE" id="PS51186">
    <property type="entry name" value="GNAT"/>
    <property type="match status" value="1"/>
</dbReference>
<dbReference type="Proteomes" id="UP000052946">
    <property type="component" value="Unassembled WGS sequence"/>
</dbReference>
<dbReference type="eggNOG" id="COG1247">
    <property type="taxonomic scope" value="Bacteria"/>
</dbReference>
<keyword evidence="4" id="KW-1185">Reference proteome</keyword>
<comment type="caution">
    <text evidence="2">The sequence shown here is derived from an EMBL/GenBank/DDBJ whole genome shotgun (WGS) entry which is preliminary data.</text>
</comment>
<dbReference type="Proteomes" id="UP000028863">
    <property type="component" value="Unassembled WGS sequence"/>
</dbReference>
<sequence>MIRLAKQNDAEAIIDIKKEIILLEKTSKFFITSPNELPHDINLEKERIQESCEKNNLFAVYEVEGEVVGFIVFRRYDLNRLHHAGSLGMGIRNAYTDQGIGTKLLEYLINWAKKQEGLEKICLGVTSSNQRAIQVYRRIGFIDEGIQRKQIKYEDGTYGDDILMAYYI</sequence>
<dbReference type="STRING" id="171693.BN988_01085"/>
<dbReference type="InterPro" id="IPR016181">
    <property type="entry name" value="Acyl_CoA_acyltransferase"/>
</dbReference>
<gene>
    <name evidence="2" type="ORF">BN988_01085</name>
    <name evidence="3" type="ORF">OPHB3_0225</name>
</gene>
<dbReference type="InterPro" id="IPR000182">
    <property type="entry name" value="GNAT_dom"/>
</dbReference>
<dbReference type="Pfam" id="PF00583">
    <property type="entry name" value="Acetyltransf_1"/>
    <property type="match status" value="1"/>
</dbReference>
<name>W9AI85_9BACI</name>
<evidence type="ECO:0000313" key="5">
    <source>
        <dbReference type="Proteomes" id="UP000052946"/>
    </source>
</evidence>
<dbReference type="PANTHER" id="PTHR43415:SF3">
    <property type="entry name" value="GNAT-FAMILY ACETYLTRANSFERASE"/>
    <property type="match status" value="1"/>
</dbReference>
<dbReference type="OrthoDB" id="948250at2"/>
<dbReference type="EMBL" id="BBXV01000004">
    <property type="protein sequence ID" value="GAQ16309.1"/>
    <property type="molecule type" value="Genomic_DNA"/>
</dbReference>
<protein>
    <submittedName>
        <fullName evidence="2 3">Acetyltransferase</fullName>
    </submittedName>
</protein>
<organism evidence="2 4">
    <name type="scientific">Oceanobacillus picturae</name>
    <dbReference type="NCBI Taxonomy" id="171693"/>
    <lineage>
        <taxon>Bacteria</taxon>
        <taxon>Bacillati</taxon>
        <taxon>Bacillota</taxon>
        <taxon>Bacilli</taxon>
        <taxon>Bacillales</taxon>
        <taxon>Bacillaceae</taxon>
        <taxon>Oceanobacillus</taxon>
    </lineage>
</organism>
<feature type="domain" description="N-acetyltransferase" evidence="1">
    <location>
        <begin position="1"/>
        <end position="168"/>
    </location>
</feature>
<dbReference type="GO" id="GO:0016747">
    <property type="term" value="F:acyltransferase activity, transferring groups other than amino-acyl groups"/>
    <property type="evidence" value="ECO:0007669"/>
    <property type="project" value="InterPro"/>
</dbReference>
<dbReference type="SUPFAM" id="SSF55729">
    <property type="entry name" value="Acyl-CoA N-acyltransferases (Nat)"/>
    <property type="match status" value="1"/>
</dbReference>
<evidence type="ECO:0000313" key="3">
    <source>
        <dbReference type="EMBL" id="GAQ16309.1"/>
    </source>
</evidence>
<dbReference type="AlphaFoldDB" id="W9AI85"/>
<reference evidence="2 4" key="2">
    <citation type="submission" date="2014-03" db="EMBL/GenBank/DDBJ databases">
        <authorList>
            <person name="Urmite Genomes U."/>
        </authorList>
    </citation>
    <scope>NUCLEOTIDE SEQUENCE [LARGE SCALE GENOMIC DNA]</scope>
    <source>
        <strain evidence="2 4">S1</strain>
    </source>
</reference>
<evidence type="ECO:0000313" key="2">
    <source>
        <dbReference type="EMBL" id="CDO02612.1"/>
    </source>
</evidence>
<dbReference type="CDD" id="cd04301">
    <property type="entry name" value="NAT_SF"/>
    <property type="match status" value="1"/>
</dbReference>
<keyword evidence="2" id="KW-0808">Transferase</keyword>
<evidence type="ECO:0000259" key="1">
    <source>
        <dbReference type="PROSITE" id="PS51186"/>
    </source>
</evidence>